<feature type="compositionally biased region" description="Polar residues" evidence="2">
    <location>
        <begin position="91"/>
        <end position="100"/>
    </location>
</feature>
<dbReference type="InterPro" id="IPR052450">
    <property type="entry name" value="TRBD-Containing_Protein"/>
</dbReference>
<dbReference type="CDD" id="cd11660">
    <property type="entry name" value="SANT_TRF"/>
    <property type="match status" value="2"/>
</dbReference>
<accession>A0A0F7TP10</accession>
<feature type="region of interest" description="Disordered" evidence="2">
    <location>
        <begin position="633"/>
        <end position="655"/>
    </location>
</feature>
<dbReference type="EMBL" id="CDHK01000005">
    <property type="protein sequence ID" value="CEJ57165.1"/>
    <property type="molecule type" value="Genomic_DNA"/>
</dbReference>
<evidence type="ECO:0000313" key="5">
    <source>
        <dbReference type="Proteomes" id="UP000042958"/>
    </source>
</evidence>
<organism evidence="4 5">
    <name type="scientific">Penicillium brasilianum</name>
    <dbReference type="NCBI Taxonomy" id="104259"/>
    <lineage>
        <taxon>Eukaryota</taxon>
        <taxon>Fungi</taxon>
        <taxon>Dikarya</taxon>
        <taxon>Ascomycota</taxon>
        <taxon>Pezizomycotina</taxon>
        <taxon>Eurotiomycetes</taxon>
        <taxon>Eurotiomycetidae</taxon>
        <taxon>Eurotiales</taxon>
        <taxon>Aspergillaceae</taxon>
        <taxon>Penicillium</taxon>
    </lineage>
</organism>
<dbReference type="Gene3D" id="1.10.10.60">
    <property type="entry name" value="Homeodomain-like"/>
    <property type="match status" value="1"/>
</dbReference>
<evidence type="ECO:0000259" key="3">
    <source>
        <dbReference type="PROSITE" id="PS50090"/>
    </source>
</evidence>
<feature type="region of interest" description="Disordered" evidence="2">
    <location>
        <begin position="286"/>
        <end position="314"/>
    </location>
</feature>
<evidence type="ECO:0000313" key="4">
    <source>
        <dbReference type="EMBL" id="CEJ57165.1"/>
    </source>
</evidence>
<feature type="domain" description="Myb-like" evidence="3">
    <location>
        <begin position="307"/>
        <end position="359"/>
    </location>
</feature>
<dbReference type="PROSITE" id="PS50090">
    <property type="entry name" value="MYB_LIKE"/>
    <property type="match status" value="1"/>
</dbReference>
<protein>
    <recommendedName>
        <fullName evidence="3">Myb-like domain-containing protein</fullName>
    </recommendedName>
</protein>
<feature type="region of interest" description="Disordered" evidence="2">
    <location>
        <begin position="541"/>
        <end position="605"/>
    </location>
</feature>
<name>A0A0F7TP10_PENBI</name>
<feature type="region of interest" description="Disordered" evidence="2">
    <location>
        <begin position="390"/>
        <end position="477"/>
    </location>
</feature>
<dbReference type="InterPro" id="IPR001005">
    <property type="entry name" value="SANT/Myb"/>
</dbReference>
<dbReference type="SUPFAM" id="SSF46689">
    <property type="entry name" value="Homeodomain-like"/>
    <property type="match status" value="2"/>
</dbReference>
<keyword evidence="5" id="KW-1185">Reference proteome</keyword>
<gene>
    <name evidence="4" type="ORF">PMG11_05870</name>
</gene>
<keyword evidence="1" id="KW-0539">Nucleus</keyword>
<sequence length="663" mass="71782">MDPTGALRPLDESLLRELPQLPVRIAPLREPVSSRTLSIPSPLEPNASGARDSSTISKAAPNGGNLPPNTKAGLPTVKEFLNAARTKKAESATTDPQSNVEPPPKPILPAFVNLRALERFQFSSSFDDDALHGPRKRRRLDLQAESFSEHLQLPIPQAQKEQRPPPFGPFAILNGLNEPPPNAALLPPIEAGSSISQLLTKPSQRSGTAVDTGNPISTIGTIGTTAEAQTVERREARIEELLDATLDDTNNDDDDHDQDLVQQFNQYDNPDTSRSDRGAELLQDAGAMPHPAPMADEEPMSPRTRGRSRKNLRKWTDEETTALLRGVIKCGIGNWTAILAQPELKFNKRTASNLKDRFRVCCPWAYRASDPNEATKQLRDQLANALLKAQADGSANRPGEIQLPDRNLVNAGSEPSSSHGSTPGSSHTSSASSMSAGTPDTEHGGVITPQHGSPSRKSQPIAPEQSQSTLESLGLPEAHVATKLKRRSRRPFTTAEDEALLKGYAVHGFQWTLIQQDKRLNLGHRRATDLRDRFRTKFPHAYRDGGSVNGKAINTHASGQPLTASTSGSSSQNRDLSNESTPTKAQPTGHRRPKSHSRNPSSVSNANAVPLESAFLPPPQGYLDQSTNMVPGTLSFPLDDNATGAPSPWEDNTLAPMVWDDLG</sequence>
<dbReference type="PANTHER" id="PTHR46734">
    <property type="entry name" value="TELOMERIC REPEAT-BINDING FACTOR 1 TERF1"/>
    <property type="match status" value="1"/>
</dbReference>
<feature type="compositionally biased region" description="Basic residues" evidence="2">
    <location>
        <begin position="304"/>
        <end position="313"/>
    </location>
</feature>
<dbReference type="AlphaFoldDB" id="A0A0F7TP10"/>
<evidence type="ECO:0000256" key="2">
    <source>
        <dbReference type="SAM" id="MobiDB-lite"/>
    </source>
</evidence>
<dbReference type="SMART" id="SM00717">
    <property type="entry name" value="SANT"/>
    <property type="match status" value="2"/>
</dbReference>
<feature type="compositionally biased region" description="Low complexity" evidence="2">
    <location>
        <begin position="411"/>
        <end position="439"/>
    </location>
</feature>
<dbReference type="OrthoDB" id="608866at2759"/>
<feature type="compositionally biased region" description="Polar residues" evidence="2">
    <location>
        <begin position="450"/>
        <end position="471"/>
    </location>
</feature>
<dbReference type="InterPro" id="IPR009057">
    <property type="entry name" value="Homeodomain-like_sf"/>
</dbReference>
<feature type="compositionally biased region" description="Polar residues" evidence="2">
    <location>
        <begin position="555"/>
        <end position="586"/>
    </location>
</feature>
<dbReference type="Gene3D" id="1.10.246.220">
    <property type="match status" value="1"/>
</dbReference>
<dbReference type="STRING" id="104259.A0A0F7TP10"/>
<feature type="region of interest" description="Disordered" evidence="2">
    <location>
        <begin position="18"/>
        <end position="107"/>
    </location>
</feature>
<dbReference type="PANTHER" id="PTHR46734:SF1">
    <property type="entry name" value="TELOMERIC REPEAT-BINDING FACTOR 1"/>
    <property type="match status" value="1"/>
</dbReference>
<dbReference type="Proteomes" id="UP000042958">
    <property type="component" value="Unassembled WGS sequence"/>
</dbReference>
<reference evidence="5" key="1">
    <citation type="journal article" date="2015" name="Genome Announc.">
        <title>Draft genome sequence of the fungus Penicillium brasilianum MG11.</title>
        <authorList>
            <person name="Horn F."/>
            <person name="Linde J."/>
            <person name="Mattern D.J."/>
            <person name="Walther G."/>
            <person name="Guthke R."/>
            <person name="Brakhage A.A."/>
            <person name="Valiante V."/>
        </authorList>
    </citation>
    <scope>NUCLEOTIDE SEQUENCE [LARGE SCALE GENOMIC DNA]</scope>
    <source>
        <strain evidence="5">MG11</strain>
    </source>
</reference>
<evidence type="ECO:0000256" key="1">
    <source>
        <dbReference type="ARBA" id="ARBA00023242"/>
    </source>
</evidence>
<dbReference type="Pfam" id="PF00249">
    <property type="entry name" value="Myb_DNA-binding"/>
    <property type="match status" value="1"/>
</dbReference>
<proteinExistence type="predicted"/>